<comment type="caution">
    <text evidence="3">The sequence shown here is derived from an EMBL/GenBank/DDBJ whole genome shotgun (WGS) entry which is preliminary data.</text>
</comment>
<feature type="transmembrane region" description="Helical" evidence="2">
    <location>
        <begin position="205"/>
        <end position="230"/>
    </location>
</feature>
<feature type="transmembrane region" description="Helical" evidence="2">
    <location>
        <begin position="133"/>
        <end position="159"/>
    </location>
</feature>
<dbReference type="PRINTS" id="PR00250">
    <property type="entry name" value="GPCRSTE2"/>
</dbReference>
<reference evidence="3" key="1">
    <citation type="submission" date="2023-04" db="EMBL/GenBank/DDBJ databases">
        <title>Black Yeasts Isolated from many extreme environments.</title>
        <authorList>
            <person name="Coleine C."/>
            <person name="Stajich J.E."/>
            <person name="Selbmann L."/>
        </authorList>
    </citation>
    <scope>NUCLEOTIDE SEQUENCE</scope>
    <source>
        <strain evidence="3">CCFEE 5312</strain>
    </source>
</reference>
<dbReference type="InterPro" id="IPR000366">
    <property type="entry name" value="GPCR_STE2"/>
</dbReference>
<dbReference type="Proteomes" id="UP001271007">
    <property type="component" value="Unassembled WGS sequence"/>
</dbReference>
<keyword evidence="4" id="KW-1185">Reference proteome</keyword>
<protein>
    <submittedName>
        <fullName evidence="3">Pheromone alpha factor receptor</fullName>
    </submittedName>
</protein>
<keyword evidence="3" id="KW-0675">Receptor</keyword>
<dbReference type="GO" id="GO:0000750">
    <property type="term" value="P:pheromone-dependent signal transduction involved in conjugation with cellular fusion"/>
    <property type="evidence" value="ECO:0007669"/>
    <property type="project" value="TreeGrafter"/>
</dbReference>
<dbReference type="Gene3D" id="1.10.287.920">
    <property type="entry name" value="Pheromone alpha factor receptor"/>
    <property type="match status" value="1"/>
</dbReference>
<feature type="transmembrane region" description="Helical" evidence="2">
    <location>
        <begin position="251"/>
        <end position="274"/>
    </location>
</feature>
<accession>A0AAJ0DKR8</accession>
<feature type="transmembrane region" description="Helical" evidence="2">
    <location>
        <begin position="280"/>
        <end position="301"/>
    </location>
</feature>
<evidence type="ECO:0000313" key="3">
    <source>
        <dbReference type="EMBL" id="KAK3052332.1"/>
    </source>
</evidence>
<dbReference type="InterPro" id="IPR027458">
    <property type="entry name" value="STE2_TM1-TM2_sf"/>
</dbReference>
<dbReference type="PANTHER" id="PTHR28009">
    <property type="entry name" value="PHEROMONE ALPHA FACTOR RECEPTOR"/>
    <property type="match status" value="1"/>
</dbReference>
<keyword evidence="2" id="KW-0812">Transmembrane</keyword>
<feature type="region of interest" description="Disordered" evidence="1">
    <location>
        <begin position="338"/>
        <end position="380"/>
    </location>
</feature>
<evidence type="ECO:0000313" key="4">
    <source>
        <dbReference type="Proteomes" id="UP001271007"/>
    </source>
</evidence>
<gene>
    <name evidence="3" type="primary">STE2</name>
    <name evidence="3" type="ORF">LTR09_006542</name>
</gene>
<feature type="transmembrane region" description="Helical" evidence="2">
    <location>
        <begin position="171"/>
        <end position="193"/>
    </location>
</feature>
<dbReference type="Pfam" id="PF02116">
    <property type="entry name" value="STE2"/>
    <property type="match status" value="1"/>
</dbReference>
<evidence type="ECO:0000256" key="1">
    <source>
        <dbReference type="SAM" id="MobiDB-lite"/>
    </source>
</evidence>
<organism evidence="3 4">
    <name type="scientific">Extremus antarcticus</name>
    <dbReference type="NCBI Taxonomy" id="702011"/>
    <lineage>
        <taxon>Eukaryota</taxon>
        <taxon>Fungi</taxon>
        <taxon>Dikarya</taxon>
        <taxon>Ascomycota</taxon>
        <taxon>Pezizomycotina</taxon>
        <taxon>Dothideomycetes</taxon>
        <taxon>Dothideomycetidae</taxon>
        <taxon>Mycosphaerellales</taxon>
        <taxon>Extremaceae</taxon>
        <taxon>Extremus</taxon>
    </lineage>
</organism>
<dbReference type="GO" id="GO:0004932">
    <property type="term" value="F:mating-type factor pheromone receptor activity"/>
    <property type="evidence" value="ECO:0007669"/>
    <property type="project" value="InterPro"/>
</dbReference>
<feature type="compositionally biased region" description="Basic and acidic residues" evidence="1">
    <location>
        <begin position="348"/>
        <end position="379"/>
    </location>
</feature>
<feature type="compositionally biased region" description="Low complexity" evidence="1">
    <location>
        <begin position="338"/>
        <end position="347"/>
    </location>
</feature>
<dbReference type="EMBL" id="JAWDJX010000021">
    <property type="protein sequence ID" value="KAK3052332.1"/>
    <property type="molecule type" value="Genomic_DNA"/>
</dbReference>
<proteinExistence type="predicted"/>
<keyword evidence="2" id="KW-1133">Transmembrane helix</keyword>
<feature type="transmembrane region" description="Helical" evidence="2">
    <location>
        <begin position="52"/>
        <end position="71"/>
    </location>
</feature>
<sequence length="394" mass="42537">MAASMSPVWRNNVTFDPFTQPITLLAPDGTTPVTVSLADVMVLQRTASYQNISQGVQTGAASILLLALLLITGKEKRRSHVFIFNALALLLIAIRGILSFVLCTGPLFNFYRWELMYYGDIGGTKSISAAGEVLSFLITVTIEISLAMQVRIVCCNLATFKRVAINITNGIGAFVVCGLRFALMVLNITWGIVGLETSTRSQFDTISTFASATNIALVISIGISTIIFCAKLGFAIRSRRSLGMKQFGPMQIIFVMGCQTMIGPLIFTIVTYWGVKNVQISSASATLVALFLPLSAIWASANSANSASRRAADMPSRIGLGGSDFAKAGGKGSYYTDTDTTGTLVGDSPRKGHFEASEREGERERDLEMQELGRERDRGVGGVQVERAYSVRCD</sequence>
<dbReference type="AlphaFoldDB" id="A0AAJ0DKR8"/>
<dbReference type="PANTHER" id="PTHR28009:SF1">
    <property type="entry name" value="PHEROMONE ALPHA FACTOR RECEPTOR"/>
    <property type="match status" value="1"/>
</dbReference>
<evidence type="ECO:0000256" key="2">
    <source>
        <dbReference type="SAM" id="Phobius"/>
    </source>
</evidence>
<dbReference type="GO" id="GO:0038038">
    <property type="term" value="C:G protein-coupled receptor homodimeric complex"/>
    <property type="evidence" value="ECO:0007669"/>
    <property type="project" value="TreeGrafter"/>
</dbReference>
<keyword evidence="2" id="KW-0472">Membrane</keyword>
<name>A0AAJ0DKR8_9PEZI</name>
<feature type="transmembrane region" description="Helical" evidence="2">
    <location>
        <begin position="83"/>
        <end position="108"/>
    </location>
</feature>